<dbReference type="SUPFAM" id="SSF46894">
    <property type="entry name" value="C-terminal effector domain of the bipartite response regulators"/>
    <property type="match status" value="1"/>
</dbReference>
<dbReference type="KEGG" id="ams:AMIS_43040"/>
<dbReference type="InterPro" id="IPR000792">
    <property type="entry name" value="Tscrpt_reg_LuxR_C"/>
</dbReference>
<dbReference type="GO" id="GO:0003677">
    <property type="term" value="F:DNA binding"/>
    <property type="evidence" value="ECO:0007669"/>
    <property type="project" value="UniProtKB-KW"/>
</dbReference>
<dbReference type="HOGENOM" id="CLU_000445_90_2_11"/>
<dbReference type="CDD" id="cd06170">
    <property type="entry name" value="LuxR_C_like"/>
    <property type="match status" value="1"/>
</dbReference>
<keyword evidence="6" id="KW-1185">Reference proteome</keyword>
<dbReference type="PROSITE" id="PS00622">
    <property type="entry name" value="HTH_LUXR_1"/>
    <property type="match status" value="1"/>
</dbReference>
<dbReference type="STRING" id="512565.AMIS_43040"/>
<evidence type="ECO:0000256" key="3">
    <source>
        <dbReference type="ARBA" id="ARBA00023163"/>
    </source>
</evidence>
<dbReference type="Proteomes" id="UP000007882">
    <property type="component" value="Chromosome"/>
</dbReference>
<dbReference type="InterPro" id="IPR016032">
    <property type="entry name" value="Sig_transdc_resp-reg_C-effctor"/>
</dbReference>
<accession>I0H937</accession>
<sequence>MPQQVPKEDDMTTQAVAPATQISVSLRATDPLTLAGLSGLLADRPELLVLDPDEAGGEVLVFAADRLDARVVPALRRSAAVTRRPVVLVLDEINESELLLAVECRVQSVLPRAAATGERLVRAVTAVAAGDGLLPPPLVGDLLKHLRELQRQVLDEAGLTASGLTPREIAVIRLMAEGLETTEIAAELCYSERTVKGVIHAITRRLRLRNRSHIIAHAMRYGVI</sequence>
<gene>
    <name evidence="5" type="ordered locus">AMIS_43040</name>
</gene>
<protein>
    <submittedName>
        <fullName evidence="5">Putative LuxR-family transcriptional regulator</fullName>
    </submittedName>
</protein>
<dbReference type="PRINTS" id="PR00038">
    <property type="entry name" value="HTHLUXR"/>
</dbReference>
<dbReference type="PROSITE" id="PS50043">
    <property type="entry name" value="HTH_LUXR_2"/>
    <property type="match status" value="1"/>
</dbReference>
<dbReference type="AlphaFoldDB" id="I0H937"/>
<evidence type="ECO:0000256" key="2">
    <source>
        <dbReference type="ARBA" id="ARBA00023125"/>
    </source>
</evidence>
<dbReference type="GO" id="GO:0006355">
    <property type="term" value="P:regulation of DNA-templated transcription"/>
    <property type="evidence" value="ECO:0007669"/>
    <property type="project" value="InterPro"/>
</dbReference>
<keyword evidence="1" id="KW-0805">Transcription regulation</keyword>
<dbReference type="Gene3D" id="3.40.50.2300">
    <property type="match status" value="1"/>
</dbReference>
<feature type="domain" description="HTH luxR-type" evidence="4">
    <location>
        <begin position="157"/>
        <end position="222"/>
    </location>
</feature>
<evidence type="ECO:0000259" key="4">
    <source>
        <dbReference type="PROSITE" id="PS50043"/>
    </source>
</evidence>
<dbReference type="SMART" id="SM00421">
    <property type="entry name" value="HTH_LUXR"/>
    <property type="match status" value="1"/>
</dbReference>
<dbReference type="PANTHER" id="PTHR44688:SF16">
    <property type="entry name" value="DNA-BINDING TRANSCRIPTIONAL ACTIVATOR DEVR_DOSR"/>
    <property type="match status" value="1"/>
</dbReference>
<dbReference type="PANTHER" id="PTHR44688">
    <property type="entry name" value="DNA-BINDING TRANSCRIPTIONAL ACTIVATOR DEVR_DOSR"/>
    <property type="match status" value="1"/>
</dbReference>
<evidence type="ECO:0000313" key="6">
    <source>
        <dbReference type="Proteomes" id="UP000007882"/>
    </source>
</evidence>
<dbReference type="EMBL" id="AP012319">
    <property type="protein sequence ID" value="BAL89524.1"/>
    <property type="molecule type" value="Genomic_DNA"/>
</dbReference>
<dbReference type="eggNOG" id="COG2197">
    <property type="taxonomic scope" value="Bacteria"/>
</dbReference>
<organism evidence="5 6">
    <name type="scientific">Actinoplanes missouriensis (strain ATCC 14538 / DSM 43046 / CBS 188.64 / JCM 3121 / NBRC 102363 / NCIMB 12654 / NRRL B-3342 / UNCC 431)</name>
    <dbReference type="NCBI Taxonomy" id="512565"/>
    <lineage>
        <taxon>Bacteria</taxon>
        <taxon>Bacillati</taxon>
        <taxon>Actinomycetota</taxon>
        <taxon>Actinomycetes</taxon>
        <taxon>Micromonosporales</taxon>
        <taxon>Micromonosporaceae</taxon>
        <taxon>Actinoplanes</taxon>
    </lineage>
</organism>
<evidence type="ECO:0000313" key="5">
    <source>
        <dbReference type="EMBL" id="BAL89524.1"/>
    </source>
</evidence>
<dbReference type="PATRIC" id="fig|512565.3.peg.4288"/>
<keyword evidence="3" id="KW-0804">Transcription</keyword>
<name>I0H937_ACTM4</name>
<reference evidence="5 6" key="1">
    <citation type="submission" date="2012-02" db="EMBL/GenBank/DDBJ databases">
        <title>Complete genome sequence of Actinoplanes missouriensis 431 (= NBRC 102363).</title>
        <authorList>
            <person name="Ohnishi Y."/>
            <person name="Ishikawa J."/>
            <person name="Sekine M."/>
            <person name="Hosoyama A."/>
            <person name="Harada T."/>
            <person name="Narita H."/>
            <person name="Hata T."/>
            <person name="Konno Y."/>
            <person name="Tutikane K."/>
            <person name="Fujita N."/>
            <person name="Horinouchi S."/>
            <person name="Hayakawa M."/>
        </authorList>
    </citation>
    <scope>NUCLEOTIDE SEQUENCE [LARGE SCALE GENOMIC DNA]</scope>
    <source>
        <strain evidence="6">ATCC 14538 / DSM 43046 / CBS 188.64 / JCM 3121 / NBRC 102363 / NCIMB 12654 / NRRL B-3342 / UNCC 431</strain>
    </source>
</reference>
<dbReference type="Pfam" id="PF00196">
    <property type="entry name" value="GerE"/>
    <property type="match status" value="1"/>
</dbReference>
<proteinExistence type="predicted"/>
<evidence type="ECO:0000256" key="1">
    <source>
        <dbReference type="ARBA" id="ARBA00023015"/>
    </source>
</evidence>
<keyword evidence="2" id="KW-0238">DNA-binding</keyword>